<organism evidence="1">
    <name type="scientific">Lepeophtheirus salmonis</name>
    <name type="common">Salmon louse</name>
    <name type="synonym">Caligus salmonis</name>
    <dbReference type="NCBI Taxonomy" id="72036"/>
    <lineage>
        <taxon>Eukaryota</taxon>
        <taxon>Metazoa</taxon>
        <taxon>Ecdysozoa</taxon>
        <taxon>Arthropoda</taxon>
        <taxon>Crustacea</taxon>
        <taxon>Multicrustacea</taxon>
        <taxon>Hexanauplia</taxon>
        <taxon>Copepoda</taxon>
        <taxon>Siphonostomatoida</taxon>
        <taxon>Caligidae</taxon>
        <taxon>Lepeophtheirus</taxon>
    </lineage>
</organism>
<sequence>MMEPSLPTVTKTMALVVFLDFIWITGDDSCILQINFFSSTCAMSFEAPLCFK</sequence>
<accession>A0A0K2UJG7</accession>
<evidence type="ECO:0000313" key="1">
    <source>
        <dbReference type="EMBL" id="CDW38087.1"/>
    </source>
</evidence>
<dbReference type="EMBL" id="HACA01020726">
    <property type="protein sequence ID" value="CDW38087.1"/>
    <property type="molecule type" value="Transcribed_RNA"/>
</dbReference>
<reference evidence="1" key="1">
    <citation type="submission" date="2014-05" db="EMBL/GenBank/DDBJ databases">
        <authorList>
            <person name="Chronopoulou M."/>
        </authorList>
    </citation>
    <scope>NUCLEOTIDE SEQUENCE</scope>
    <source>
        <tissue evidence="1">Whole organism</tissue>
    </source>
</reference>
<name>A0A0K2UJG7_LEPSM</name>
<dbReference type="AlphaFoldDB" id="A0A0K2UJG7"/>
<proteinExistence type="predicted"/>
<protein>
    <submittedName>
        <fullName evidence="1">Uncharacterized protein</fullName>
    </submittedName>
</protein>